<accession>A0ABV3ZQG8</accession>
<organism evidence="1 2">
    <name type="scientific">Danxiaibacter flavus</name>
    <dbReference type="NCBI Taxonomy" id="3049108"/>
    <lineage>
        <taxon>Bacteria</taxon>
        <taxon>Pseudomonadati</taxon>
        <taxon>Bacteroidota</taxon>
        <taxon>Chitinophagia</taxon>
        <taxon>Chitinophagales</taxon>
        <taxon>Chitinophagaceae</taxon>
        <taxon>Danxiaibacter</taxon>
    </lineage>
</organism>
<proteinExistence type="predicted"/>
<sequence length="630" mass="72092">MPKKAIPRLEVYSKRQKLINLLDSCKLKKPQKLQNINDQYEKKHLRQLIEASKRIRSIYDDTIQEISLAASKINIGGNVFELKDYPALQNRIDRAIKKMHGSIYSTVVNGIESSWGLSNEKNNTLLDVRLAGKRLSKKTKAVLYDPNANALEAFINRKEKGIDLSKRVWNTVDPYRHEIEQSMGLGISKGQSAAEIARDMKQYLNDPDKLYRRVRTADSKLVNTILGETKTKDDTGSFKLSRAAQEYNPGQGVYRSSFKNAMRLTRTETNMAYRNSDFQRWQTMPFVVGIEIKLSNAHPMYDICDKLAGKYPKDFHWTGWHPQCICYQVPVMMSDEEYDKVEEAMLRGENLNIKSKNEVEDTPAAFKEYVLINKDRIAKWKSKPYWVKDNSDYFKAAGEDNEKFNTSTGQTTPAGKNIRSQFIRVDKKISDKVDNALIAIDSVHGDGILNDIPFKPSKSREFAAAFASIGGRPLEILLSNSPHPELSIIHEMGHYFDLHAIGSERSWASLSADLPMAKVMEAAQQSDAIKNIQSILDNGFMTFDNKDYSLDDRLRKHLRYLNSPKEIWARSYAQYIANNANSAKLTKYLDSIISSEEPLGFRSQWLKEDFKNIESSITEMMLKLGWMTNR</sequence>
<protein>
    <recommendedName>
        <fullName evidence="3">Large polyvalent protein-associated domain-containing protein</fullName>
    </recommendedName>
</protein>
<reference evidence="1 2" key="1">
    <citation type="submission" date="2023-07" db="EMBL/GenBank/DDBJ databases">
        <authorList>
            <person name="Lian W.-H."/>
        </authorList>
    </citation>
    <scope>NUCLEOTIDE SEQUENCE [LARGE SCALE GENOMIC DNA]</scope>
    <source>
        <strain evidence="1 2">SYSU DXS3180</strain>
    </source>
</reference>
<comment type="caution">
    <text evidence="1">The sequence shown here is derived from an EMBL/GenBank/DDBJ whole genome shotgun (WGS) entry which is preliminary data.</text>
</comment>
<dbReference type="EMBL" id="JAULBC010000015">
    <property type="protein sequence ID" value="MEX6691248.1"/>
    <property type="molecule type" value="Genomic_DNA"/>
</dbReference>
<evidence type="ECO:0000313" key="2">
    <source>
        <dbReference type="Proteomes" id="UP001560573"/>
    </source>
</evidence>
<evidence type="ECO:0008006" key="3">
    <source>
        <dbReference type="Google" id="ProtNLM"/>
    </source>
</evidence>
<dbReference type="Proteomes" id="UP001560573">
    <property type="component" value="Unassembled WGS sequence"/>
</dbReference>
<dbReference type="RefSeq" id="WP_369332664.1">
    <property type="nucleotide sequence ID" value="NZ_JAULBC010000015.1"/>
</dbReference>
<evidence type="ECO:0000313" key="1">
    <source>
        <dbReference type="EMBL" id="MEX6691248.1"/>
    </source>
</evidence>
<gene>
    <name evidence="1" type="ORF">QTN47_27310</name>
</gene>
<name>A0ABV3ZQG8_9BACT</name>
<keyword evidence="2" id="KW-1185">Reference proteome</keyword>